<dbReference type="PANTHER" id="PTHR36529:SF1">
    <property type="entry name" value="GLYCOSYLTRANSFERASE"/>
    <property type="match status" value="1"/>
</dbReference>
<dbReference type="Gene3D" id="3.90.550.10">
    <property type="entry name" value="Spore Coat Polysaccharide Biosynthesis Protein SpsA, Chain A"/>
    <property type="match status" value="1"/>
</dbReference>
<dbReference type="PANTHER" id="PTHR36529">
    <property type="entry name" value="SLL1095 PROTEIN"/>
    <property type="match status" value="1"/>
</dbReference>
<gene>
    <name evidence="1" type="primary">fbiD</name>
    <name evidence="1" type="ORF">TEGL_12950</name>
</gene>
<dbReference type="Pfam" id="PF09837">
    <property type="entry name" value="DUF2064"/>
    <property type="match status" value="1"/>
</dbReference>
<dbReference type="Proteomes" id="UP001348492">
    <property type="component" value="Chromosome"/>
</dbReference>
<protein>
    <submittedName>
        <fullName evidence="1">Phosphoenolpyruvate guanylyltransferase</fullName>
        <ecNumber evidence="1">2.7.7.68</ecNumber>
    </submittedName>
</protein>
<keyword evidence="1" id="KW-0548">Nucleotidyltransferase</keyword>
<dbReference type="EMBL" id="CP117523">
    <property type="protein sequence ID" value="WWD82897.1"/>
    <property type="molecule type" value="Genomic_DNA"/>
</dbReference>
<accession>A0ABZ2ET50</accession>
<dbReference type="EC" id="2.7.7.68" evidence="1"/>
<dbReference type="RefSeq" id="WP_018589350.1">
    <property type="nucleotide sequence ID" value="NZ_CP117523.1"/>
</dbReference>
<keyword evidence="1" id="KW-0808">Transferase</keyword>
<keyword evidence="2" id="KW-1185">Reference proteome</keyword>
<proteinExistence type="predicted"/>
<dbReference type="InterPro" id="IPR029044">
    <property type="entry name" value="Nucleotide-diphossugar_trans"/>
</dbReference>
<organism evidence="1 2">
    <name type="scientific">Terrisporobacter glycolicus ATCC 14880 = DSM 1288</name>
    <dbReference type="NCBI Taxonomy" id="1121315"/>
    <lineage>
        <taxon>Bacteria</taxon>
        <taxon>Bacillati</taxon>
        <taxon>Bacillota</taxon>
        <taxon>Clostridia</taxon>
        <taxon>Peptostreptococcales</taxon>
        <taxon>Peptostreptococcaceae</taxon>
        <taxon>Terrisporobacter</taxon>
    </lineage>
</organism>
<name>A0ABZ2ET50_9FIRM</name>
<sequence length="243" mass="28196">MKLIKNIETLGDKMREAIIIFTRVPIPGKTKTRLQSFLTKDQCAEIHKSFLKDIKSTCEKLKRDIFILYTPEDKENVLKSIFGHKFKYKIQEGNDLGQKMYNAIEYVLDKKYSSCILIGSDIPYLKEDDLKKAFKILENKDIVLGPTVDKGYYLVGMKNPTKAVFENIQYGHGNVLDNTIASIENSNLTYDLTNKNVDIDEKEDLFYFYNEIKKENVSKSMHTSKYIIKVIEEYERGCLQLTV</sequence>
<dbReference type="GO" id="GO:0043814">
    <property type="term" value="F:phospholactate guanylyltransferase activity"/>
    <property type="evidence" value="ECO:0007669"/>
    <property type="project" value="UniProtKB-EC"/>
</dbReference>
<dbReference type="SUPFAM" id="SSF53448">
    <property type="entry name" value="Nucleotide-diphospho-sugar transferases"/>
    <property type="match status" value="1"/>
</dbReference>
<evidence type="ECO:0000313" key="1">
    <source>
        <dbReference type="EMBL" id="WWD82897.1"/>
    </source>
</evidence>
<reference evidence="1 2" key="1">
    <citation type="journal article" date="2023" name="PLoS ONE">
        <title>Genome-based metabolic and phylogenomic analysis of three Terrisporobacter species.</title>
        <authorList>
            <person name="Boer T."/>
            <person name="Bengelsdorf F.R."/>
            <person name="Bomeke M."/>
            <person name="Daniel R."/>
            <person name="Poehlein A."/>
        </authorList>
    </citation>
    <scope>NUCLEOTIDE SEQUENCE [LARGE SCALE GENOMIC DNA]</scope>
    <source>
        <strain evidence="1 2">DSM 1288</strain>
    </source>
</reference>
<dbReference type="NCBIfam" id="TIGR04282">
    <property type="entry name" value="glyco_like_cofC"/>
    <property type="match status" value="1"/>
</dbReference>
<dbReference type="InterPro" id="IPR018641">
    <property type="entry name" value="Trfase_1_rSAM/seldom-assoc"/>
</dbReference>
<evidence type="ECO:0000313" key="2">
    <source>
        <dbReference type="Proteomes" id="UP001348492"/>
    </source>
</evidence>